<evidence type="ECO:0000313" key="3">
    <source>
        <dbReference type="EMBL" id="MBB4906784.1"/>
    </source>
</evidence>
<feature type="transmembrane region" description="Helical" evidence="1">
    <location>
        <begin position="56"/>
        <end position="77"/>
    </location>
</feature>
<feature type="transmembrane region" description="Helical" evidence="1">
    <location>
        <begin position="170"/>
        <end position="187"/>
    </location>
</feature>
<dbReference type="EMBL" id="JACHJQ010000003">
    <property type="protein sequence ID" value="MBB4906784.1"/>
    <property type="molecule type" value="Genomic_DNA"/>
</dbReference>
<keyword evidence="1" id="KW-1133">Transmembrane helix</keyword>
<keyword evidence="1" id="KW-0812">Transmembrane</keyword>
<accession>A0A7W7Q502</accession>
<feature type="transmembrane region" description="Helical" evidence="1">
    <location>
        <begin position="314"/>
        <end position="334"/>
    </location>
</feature>
<feature type="transmembrane region" description="Helical" evidence="1">
    <location>
        <begin position="254"/>
        <end position="272"/>
    </location>
</feature>
<dbReference type="GO" id="GO:0000271">
    <property type="term" value="P:polysaccharide biosynthetic process"/>
    <property type="evidence" value="ECO:0007669"/>
    <property type="project" value="TreeGrafter"/>
</dbReference>
<keyword evidence="1" id="KW-0472">Membrane</keyword>
<dbReference type="RefSeq" id="WP_184810943.1">
    <property type="nucleotide sequence ID" value="NZ_JACHJQ010000003.1"/>
</dbReference>
<reference evidence="3 4" key="1">
    <citation type="submission" date="2020-08" db="EMBL/GenBank/DDBJ databases">
        <title>Genomic Encyclopedia of Type Strains, Phase III (KMG-III): the genomes of soil and plant-associated and newly described type strains.</title>
        <authorList>
            <person name="Whitman W."/>
        </authorList>
    </citation>
    <scope>NUCLEOTIDE SEQUENCE [LARGE SCALE GENOMIC DNA]</scope>
    <source>
        <strain evidence="3 4">CECT 8960</strain>
    </source>
</reference>
<protein>
    <submittedName>
        <fullName evidence="3">Peptidoglycan/LPS O-acetylase OafA/YrhL</fullName>
    </submittedName>
</protein>
<evidence type="ECO:0000313" key="4">
    <source>
        <dbReference type="Proteomes" id="UP000520767"/>
    </source>
</evidence>
<gene>
    <name evidence="3" type="ORF">FHR82_003004</name>
</gene>
<dbReference type="Pfam" id="PF01757">
    <property type="entry name" value="Acyl_transf_3"/>
    <property type="match status" value="1"/>
</dbReference>
<dbReference type="GO" id="GO:0016020">
    <property type="term" value="C:membrane"/>
    <property type="evidence" value="ECO:0007669"/>
    <property type="project" value="TreeGrafter"/>
</dbReference>
<dbReference type="AlphaFoldDB" id="A0A7W7Q502"/>
<feature type="transmembrane region" description="Helical" evidence="1">
    <location>
        <begin position="193"/>
        <end position="217"/>
    </location>
</feature>
<organism evidence="3 4">
    <name type="scientific">Actinophytocola algeriensis</name>
    <dbReference type="NCBI Taxonomy" id="1768010"/>
    <lineage>
        <taxon>Bacteria</taxon>
        <taxon>Bacillati</taxon>
        <taxon>Actinomycetota</taxon>
        <taxon>Actinomycetes</taxon>
        <taxon>Pseudonocardiales</taxon>
        <taxon>Pseudonocardiaceae</taxon>
    </lineage>
</organism>
<name>A0A7W7Q502_9PSEU</name>
<dbReference type="PANTHER" id="PTHR23028">
    <property type="entry name" value="ACETYLTRANSFERASE"/>
    <property type="match status" value="1"/>
</dbReference>
<evidence type="ECO:0000259" key="2">
    <source>
        <dbReference type="Pfam" id="PF01757"/>
    </source>
</evidence>
<dbReference type="InterPro" id="IPR002656">
    <property type="entry name" value="Acyl_transf_3_dom"/>
</dbReference>
<dbReference type="InterPro" id="IPR050879">
    <property type="entry name" value="Acyltransferase_3"/>
</dbReference>
<evidence type="ECO:0000256" key="1">
    <source>
        <dbReference type="SAM" id="Phobius"/>
    </source>
</evidence>
<sequence>MRPGYYPGLDVLRIVAALVVFYDHARDWFTSGGQRWWFDDVFTSGVVEPLALGDHLGPLAISTFFVVSGFVITNAAFRESPGRFLARRAMRIVPALWVVLLIIWFVARAGVPIAVTGTADTSTLLTNLTLTNLFFSGEPALDAVTWSLVVQVVYYLYVAVTIPLLRRWPWLPSILAVALAGVLLSVVRAEVPVAAHTVRVVVTFLPILFIGQLIALVRLGKLHPLAGTAYGVLHWLLLVRGDLTSYFTPAVPGYPQSVVCIALLVIVCTRISGGEVAGRWVRAVANRTYAVYLVHVPVLYVTPHLLSTSAGTTLAFLTVVAGTAVTADLLHRVVEVPAVRLFRRWENRGQYTAERAPDDVAGRAEATR</sequence>
<proteinExistence type="predicted"/>
<comment type="caution">
    <text evidence="3">The sequence shown here is derived from an EMBL/GenBank/DDBJ whole genome shotgun (WGS) entry which is preliminary data.</text>
</comment>
<dbReference type="GO" id="GO:0016747">
    <property type="term" value="F:acyltransferase activity, transferring groups other than amino-acyl groups"/>
    <property type="evidence" value="ECO:0007669"/>
    <property type="project" value="InterPro"/>
</dbReference>
<dbReference type="Proteomes" id="UP000520767">
    <property type="component" value="Unassembled WGS sequence"/>
</dbReference>
<feature type="domain" description="Acyltransferase 3" evidence="2">
    <location>
        <begin position="7"/>
        <end position="327"/>
    </location>
</feature>
<feature type="transmembrane region" description="Helical" evidence="1">
    <location>
        <begin position="284"/>
        <end position="302"/>
    </location>
</feature>
<feature type="transmembrane region" description="Helical" evidence="1">
    <location>
        <begin position="89"/>
        <end position="107"/>
    </location>
</feature>
<dbReference type="PANTHER" id="PTHR23028:SF53">
    <property type="entry name" value="ACYL_TRANSF_3 DOMAIN-CONTAINING PROTEIN"/>
    <property type="match status" value="1"/>
</dbReference>
<keyword evidence="4" id="KW-1185">Reference proteome</keyword>
<feature type="transmembrane region" description="Helical" evidence="1">
    <location>
        <begin position="143"/>
        <end position="165"/>
    </location>
</feature>